<feature type="transmembrane region" description="Helical" evidence="1">
    <location>
        <begin position="39"/>
        <end position="62"/>
    </location>
</feature>
<feature type="transmembrane region" description="Helical" evidence="1">
    <location>
        <begin position="344"/>
        <end position="363"/>
    </location>
</feature>
<evidence type="ECO:0000313" key="3">
    <source>
        <dbReference type="EMBL" id="NLR18095.1"/>
    </source>
</evidence>
<proteinExistence type="predicted"/>
<dbReference type="EMBL" id="JAAXLJ010000005">
    <property type="protein sequence ID" value="NLR18095.1"/>
    <property type="molecule type" value="Genomic_DNA"/>
</dbReference>
<evidence type="ECO:0000256" key="1">
    <source>
        <dbReference type="SAM" id="Phobius"/>
    </source>
</evidence>
<gene>
    <name evidence="3" type="ORF">HC026_04050</name>
</gene>
<feature type="transmembrane region" description="Helical" evidence="1">
    <location>
        <begin position="369"/>
        <end position="386"/>
    </location>
</feature>
<dbReference type="InterPro" id="IPR005182">
    <property type="entry name" value="YdbS-like_PH"/>
</dbReference>
<dbReference type="PANTHER" id="PTHR34473:SF2">
    <property type="entry name" value="UPF0699 TRANSMEMBRANE PROTEIN YDBT"/>
    <property type="match status" value="1"/>
</dbReference>
<feature type="transmembrane region" description="Helical" evidence="1">
    <location>
        <begin position="12"/>
        <end position="33"/>
    </location>
</feature>
<dbReference type="InterPro" id="IPR014529">
    <property type="entry name" value="UCP026631"/>
</dbReference>
<feature type="transmembrane region" description="Helical" evidence="1">
    <location>
        <begin position="170"/>
        <end position="190"/>
    </location>
</feature>
<dbReference type="Pfam" id="PF03703">
    <property type="entry name" value="bPH_2"/>
    <property type="match status" value="3"/>
</dbReference>
<feature type="domain" description="YdbS-like PH" evidence="2">
    <location>
        <begin position="406"/>
        <end position="468"/>
    </location>
</feature>
<sequence>MTTKHLHPLTLILMVWKNLVNIVLFTLIMFGVIKELHRWQYLMILSGIVSLAIILAVVKYWWFTYELDDQAITIHSGVIFRQQIHIPYNRIQTLQLKQWFYMKPFKVLAVSIETAGQSNSKAEGQLPVVSKRVVDQLQNRVNGQPNDQGVPDTPATSGTIYHIDWTDLNLYALTSLGILPLMVALGWLYNNLDNIIPKKWLQSVFSRAEHLNIIFLISAILGILIIGMLTSYLIIIQRYYHFQLTKQDNQLLTEKGFFQHNTITASLNRIQAVVIEQTIIRQWLKLASVQVILASSAADKEDQNNLVMMPVISQRHYEQIQPFIQWLPSVEPTYIRISKKAKWLLIRNAVVLAAIPVVALGYFFRPWGWLGLLLLPVAVGLGSYAGHNMGIAILSRHLLSTQDGHFFKRSTYLIPKRRIQAMTIAQSIWMKRTQLAHLRLQLRHGDSSQQVEVRYLPIQVAQSLYQWYVNPS</sequence>
<protein>
    <submittedName>
        <fullName evidence="3">PH domain-containing protein</fullName>
    </submittedName>
</protein>
<evidence type="ECO:0000259" key="2">
    <source>
        <dbReference type="Pfam" id="PF03703"/>
    </source>
</evidence>
<evidence type="ECO:0000313" key="4">
    <source>
        <dbReference type="Proteomes" id="UP000763447"/>
    </source>
</evidence>
<comment type="caution">
    <text evidence="3">The sequence shown here is derived from an EMBL/GenBank/DDBJ whole genome shotgun (WGS) entry which is preliminary data.</text>
</comment>
<organism evidence="3 4">
    <name type="scientific">Secundilactobacillus angelensis</name>
    <dbReference type="NCBI Taxonomy" id="2722706"/>
    <lineage>
        <taxon>Bacteria</taxon>
        <taxon>Bacillati</taxon>
        <taxon>Bacillota</taxon>
        <taxon>Bacilli</taxon>
        <taxon>Lactobacillales</taxon>
        <taxon>Lactobacillaceae</taxon>
        <taxon>Secundilactobacillus</taxon>
    </lineage>
</organism>
<dbReference type="RefSeq" id="WP_168924713.1">
    <property type="nucleotide sequence ID" value="NZ_JAAXLJ010000005.1"/>
</dbReference>
<reference evidence="3 4" key="1">
    <citation type="submission" date="2020-04" db="EMBL/GenBank/DDBJ databases">
        <title>A novel species of genus Lactobacillus that was isolated from fermented food Zha-chili.</title>
        <authorList>
            <person name="Zhang Z."/>
        </authorList>
    </citation>
    <scope>NUCLEOTIDE SEQUENCE [LARGE SCALE GENOMIC DNA]</scope>
    <source>
        <strain evidence="4">HBUAS51383</strain>
    </source>
</reference>
<keyword evidence="1" id="KW-0812">Transmembrane</keyword>
<keyword evidence="1" id="KW-1133">Transmembrane helix</keyword>
<keyword evidence="4" id="KW-1185">Reference proteome</keyword>
<dbReference type="PIRSF" id="PIRSF026631">
    <property type="entry name" value="UCP026631"/>
    <property type="match status" value="1"/>
</dbReference>
<keyword evidence="1" id="KW-0472">Membrane</keyword>
<dbReference type="PANTHER" id="PTHR34473">
    <property type="entry name" value="UPF0699 TRANSMEMBRANE PROTEIN YDBS"/>
    <property type="match status" value="1"/>
</dbReference>
<dbReference type="Proteomes" id="UP000763447">
    <property type="component" value="Unassembled WGS sequence"/>
</dbReference>
<feature type="domain" description="YdbS-like PH" evidence="2">
    <location>
        <begin position="60"/>
        <end position="140"/>
    </location>
</feature>
<feature type="domain" description="YdbS-like PH" evidence="2">
    <location>
        <begin position="239"/>
        <end position="320"/>
    </location>
</feature>
<accession>A0ABX1KXT7</accession>
<feature type="transmembrane region" description="Helical" evidence="1">
    <location>
        <begin position="210"/>
        <end position="236"/>
    </location>
</feature>
<name>A0ABX1KXT7_9LACO</name>